<organism evidence="1 2">
    <name type="scientific">Faecalibacterium wellingii</name>
    <dbReference type="NCBI Taxonomy" id="2929491"/>
    <lineage>
        <taxon>Bacteria</taxon>
        <taxon>Bacillati</taxon>
        <taxon>Bacillota</taxon>
        <taxon>Clostridia</taxon>
        <taxon>Eubacteriales</taxon>
        <taxon>Oscillospiraceae</taxon>
        <taxon>Faecalibacterium</taxon>
    </lineage>
</organism>
<comment type="caution">
    <text evidence="1">The sequence shown here is derived from an EMBL/GenBank/DDBJ whole genome shotgun (WGS) entry which is preliminary data.</text>
</comment>
<dbReference type="Proteomes" id="UP001263246">
    <property type="component" value="Unassembled WGS sequence"/>
</dbReference>
<dbReference type="RefSeq" id="WP_249238495.1">
    <property type="nucleotide sequence ID" value="NZ_CP094473.1"/>
</dbReference>
<sequence>MKKPFETEMDDTRQAVGQIVGLCTTIALHQEFGVGKTRLERIKARIDELENQNTEVIMTPDAYGRPSKDKAETIRESWLAGYVSSDYRIPMVRLPRGRKEQQYRIAGDRAAKIAWQVYAKAVIDVLHYGPDRLERLRKESHANYEQLNKWGHEDGLDVAMEKLRRCAAEAMQAPEMEVSDIDGSKYAAEVDKEFRKQQLNFIKRVRAQTLGRIGATSQPVNVLAEQGVQNKVQLIMQQVSQQSFERRRRR</sequence>
<evidence type="ECO:0000313" key="1">
    <source>
        <dbReference type="EMBL" id="MDU8687292.1"/>
    </source>
</evidence>
<proteinExistence type="predicted"/>
<evidence type="ECO:0000313" key="2">
    <source>
        <dbReference type="Proteomes" id="UP001263246"/>
    </source>
</evidence>
<name>A0ABU3TVH0_9FIRM</name>
<gene>
    <name evidence="1" type="ORF">RX402_00775</name>
</gene>
<reference evidence="1 2" key="1">
    <citation type="submission" date="2023-10" db="EMBL/GenBank/DDBJ databases">
        <title>Host Genetic Regulation of Human Gut Microbial Structural Variation.</title>
        <authorList>
            <person name="Harmsen H.J.M."/>
        </authorList>
    </citation>
    <scope>NUCLEOTIDE SEQUENCE [LARGE SCALE GENOMIC DNA]</scope>
    <source>
        <strain evidence="1 2">HTF-F</strain>
    </source>
</reference>
<dbReference type="EMBL" id="JAWHPR010000001">
    <property type="protein sequence ID" value="MDU8687292.1"/>
    <property type="molecule type" value="Genomic_DNA"/>
</dbReference>
<keyword evidence="2" id="KW-1185">Reference proteome</keyword>
<protein>
    <submittedName>
        <fullName evidence="1">Uncharacterized protein</fullName>
    </submittedName>
</protein>
<accession>A0ABU3TVH0</accession>